<reference evidence="1" key="2">
    <citation type="submission" date="2023-06" db="EMBL/GenBank/DDBJ databases">
        <authorList>
            <consortium name="Lawrence Berkeley National Laboratory"/>
            <person name="Mondo S.J."/>
            <person name="Hensen N."/>
            <person name="Bonometti L."/>
            <person name="Westerberg I."/>
            <person name="Brannstrom I.O."/>
            <person name="Guillou S."/>
            <person name="Cros-Aarteil S."/>
            <person name="Calhoun S."/>
            <person name="Haridas S."/>
            <person name="Kuo A."/>
            <person name="Pangilinan J."/>
            <person name="Riley R."/>
            <person name="Labutti K."/>
            <person name="Andreopoulos B."/>
            <person name="Lipzen A."/>
            <person name="Chen C."/>
            <person name="Yanf M."/>
            <person name="Daum C."/>
            <person name="Ng V."/>
            <person name="Clum A."/>
            <person name="Steindorff A."/>
            <person name="Ohm R."/>
            <person name="Martin F."/>
            <person name="Silar P."/>
            <person name="Natvig D."/>
            <person name="Lalanne C."/>
            <person name="Gautier V."/>
            <person name="Ament-Velasquez S.L."/>
            <person name="Kruys A."/>
            <person name="Hutchinson M.I."/>
            <person name="Powell A.J."/>
            <person name="Barry K."/>
            <person name="Miller A.N."/>
            <person name="Grigoriev I.V."/>
            <person name="Debuchy R."/>
            <person name="Gladieux P."/>
            <person name="Thoren M.H."/>
            <person name="Johannesson H."/>
        </authorList>
    </citation>
    <scope>NUCLEOTIDE SEQUENCE</scope>
    <source>
        <strain evidence="1">CBS 626.80</strain>
    </source>
</reference>
<dbReference type="AlphaFoldDB" id="A0AAN6SJM0"/>
<evidence type="ECO:0000313" key="2">
    <source>
        <dbReference type="Proteomes" id="UP001303222"/>
    </source>
</evidence>
<protein>
    <submittedName>
        <fullName evidence="1">Uncharacterized protein</fullName>
    </submittedName>
</protein>
<organism evidence="1 2">
    <name type="scientific">Pseudoneurospora amorphoporcata</name>
    <dbReference type="NCBI Taxonomy" id="241081"/>
    <lineage>
        <taxon>Eukaryota</taxon>
        <taxon>Fungi</taxon>
        <taxon>Dikarya</taxon>
        <taxon>Ascomycota</taxon>
        <taxon>Pezizomycotina</taxon>
        <taxon>Sordariomycetes</taxon>
        <taxon>Sordariomycetidae</taxon>
        <taxon>Sordariales</taxon>
        <taxon>Sordariaceae</taxon>
        <taxon>Pseudoneurospora</taxon>
    </lineage>
</organism>
<keyword evidence="2" id="KW-1185">Reference proteome</keyword>
<sequence length="301" mass="35944">MDRFTATFAAGTVQHPDIDMASTLKIQTESFLKLPAEVRTKIYGFLTGKLDKEPYNFLELPPDKDRGALRHDFLKEQLIQLKKLGRLCRLIRHEAYSEFFHQTQVYLRHEPYANADGAWYSDEYQQGLDLIIKDPLLARETRHVYWAIMLDKDEEDLDTRNHRGIRLYEPEFEVPKDIPWPWESYTFVMNLPNLTTLHVVVECYKDWKDLQKWSWCMAALYEWPTMEKVTLRLTFKTAKSILYKASHSRWVRRGRPEERLKRNILTHLLTLPKDTHQNAPCHPIKNHFGYQCPKWPREERL</sequence>
<accession>A0AAN6SJM0</accession>
<evidence type="ECO:0000313" key="1">
    <source>
        <dbReference type="EMBL" id="KAK3955431.1"/>
    </source>
</evidence>
<dbReference type="EMBL" id="MU859076">
    <property type="protein sequence ID" value="KAK3955431.1"/>
    <property type="molecule type" value="Genomic_DNA"/>
</dbReference>
<reference evidence="1" key="1">
    <citation type="journal article" date="2023" name="Mol. Phylogenet. Evol.">
        <title>Genome-scale phylogeny and comparative genomics of the fungal order Sordariales.</title>
        <authorList>
            <person name="Hensen N."/>
            <person name="Bonometti L."/>
            <person name="Westerberg I."/>
            <person name="Brannstrom I.O."/>
            <person name="Guillou S."/>
            <person name="Cros-Aarteil S."/>
            <person name="Calhoun S."/>
            <person name="Haridas S."/>
            <person name="Kuo A."/>
            <person name="Mondo S."/>
            <person name="Pangilinan J."/>
            <person name="Riley R."/>
            <person name="LaButti K."/>
            <person name="Andreopoulos B."/>
            <person name="Lipzen A."/>
            <person name="Chen C."/>
            <person name="Yan M."/>
            <person name="Daum C."/>
            <person name="Ng V."/>
            <person name="Clum A."/>
            <person name="Steindorff A."/>
            <person name="Ohm R.A."/>
            <person name="Martin F."/>
            <person name="Silar P."/>
            <person name="Natvig D.O."/>
            <person name="Lalanne C."/>
            <person name="Gautier V."/>
            <person name="Ament-Velasquez S.L."/>
            <person name="Kruys A."/>
            <person name="Hutchinson M.I."/>
            <person name="Powell A.J."/>
            <person name="Barry K."/>
            <person name="Miller A.N."/>
            <person name="Grigoriev I.V."/>
            <person name="Debuchy R."/>
            <person name="Gladieux P."/>
            <person name="Hiltunen Thoren M."/>
            <person name="Johannesson H."/>
        </authorList>
    </citation>
    <scope>NUCLEOTIDE SEQUENCE</scope>
    <source>
        <strain evidence="1">CBS 626.80</strain>
    </source>
</reference>
<proteinExistence type="predicted"/>
<comment type="caution">
    <text evidence="1">The sequence shown here is derived from an EMBL/GenBank/DDBJ whole genome shotgun (WGS) entry which is preliminary data.</text>
</comment>
<name>A0AAN6SJM0_9PEZI</name>
<dbReference type="Proteomes" id="UP001303222">
    <property type="component" value="Unassembled WGS sequence"/>
</dbReference>
<gene>
    <name evidence="1" type="ORF">QBC32DRAFT_378966</name>
</gene>